<evidence type="ECO:0000313" key="4">
    <source>
        <dbReference type="Proteomes" id="UP000255129"/>
    </source>
</evidence>
<name>A0A379FYJ8_9GAMM</name>
<dbReference type="AlphaFoldDB" id="A0A379FYJ8"/>
<keyword evidence="1" id="KW-1133">Transmembrane helix</keyword>
<keyword evidence="1" id="KW-0472">Membrane</keyword>
<dbReference type="InterPro" id="IPR014538">
    <property type="entry name" value="UCP028063_topo_Znf"/>
</dbReference>
<dbReference type="PIRSF" id="PIRSF028063">
    <property type="entry name" value="UCP028063"/>
    <property type="match status" value="1"/>
</dbReference>
<accession>A0A379FYJ8</accession>
<dbReference type="Proteomes" id="UP000255129">
    <property type="component" value="Unassembled WGS sequence"/>
</dbReference>
<reference evidence="3 4" key="1">
    <citation type="submission" date="2018-06" db="EMBL/GenBank/DDBJ databases">
        <authorList>
            <consortium name="Pathogen Informatics"/>
            <person name="Doyle S."/>
        </authorList>
    </citation>
    <scope>NUCLEOTIDE SEQUENCE [LARGE SCALE GENOMIC DNA]</scope>
    <source>
        <strain evidence="3 4">NCTC12026</strain>
    </source>
</reference>
<proteinExistence type="predicted"/>
<dbReference type="EMBL" id="UGUA01000001">
    <property type="protein sequence ID" value="SUC33682.1"/>
    <property type="molecule type" value="Genomic_DNA"/>
</dbReference>
<keyword evidence="1" id="KW-0812">Transmembrane</keyword>
<gene>
    <name evidence="3" type="ORF">NCTC12026_00003</name>
</gene>
<dbReference type="RefSeq" id="WP_011039749.1">
    <property type="nucleotide sequence ID" value="NZ_UGUA01000001.1"/>
</dbReference>
<sequence length="177" mass="19420">MDILGGLLSNPAIYLGVVVLVVAVAIKSFVEKSVKGKGCNHSLSNYSLVSSVMTKAEMAFYQSLITAVGGEYTVMVKVRLADIITVKKNSSNYMAHFGKIKAKHVDYLLCDKADLKPVLVIELDDKSHQRTDRVARDKLVDGIFKSVGLPVIHHAVKRAYNQSDLILMISDALSNNR</sequence>
<organism evidence="3 4">
    <name type="scientific">Providencia rustigianii</name>
    <dbReference type="NCBI Taxonomy" id="158850"/>
    <lineage>
        <taxon>Bacteria</taxon>
        <taxon>Pseudomonadati</taxon>
        <taxon>Pseudomonadota</taxon>
        <taxon>Gammaproteobacteria</taxon>
        <taxon>Enterobacterales</taxon>
        <taxon>Morganellaceae</taxon>
        <taxon>Providencia</taxon>
    </lineage>
</organism>
<evidence type="ECO:0000259" key="2">
    <source>
        <dbReference type="Pfam" id="PF10881"/>
    </source>
</evidence>
<dbReference type="OrthoDB" id="5782056at2"/>
<protein>
    <submittedName>
        <fullName evidence="3">Protein of uncharacterized function (DUF2726)</fullName>
    </submittedName>
</protein>
<dbReference type="Pfam" id="PF10881">
    <property type="entry name" value="DUF2726"/>
    <property type="match status" value="1"/>
</dbReference>
<feature type="transmembrane region" description="Helical" evidence="1">
    <location>
        <begin position="12"/>
        <end position="30"/>
    </location>
</feature>
<dbReference type="GeneID" id="89492292"/>
<evidence type="ECO:0000313" key="3">
    <source>
        <dbReference type="EMBL" id="SUC33682.1"/>
    </source>
</evidence>
<feature type="domain" description="DUF2726" evidence="2">
    <location>
        <begin position="51"/>
        <end position="171"/>
    </location>
</feature>
<dbReference type="InterPro" id="IPR024402">
    <property type="entry name" value="DUF2726"/>
</dbReference>
<evidence type="ECO:0000256" key="1">
    <source>
        <dbReference type="SAM" id="Phobius"/>
    </source>
</evidence>